<dbReference type="Proteomes" id="UP000403266">
    <property type="component" value="Unassembled WGS sequence"/>
</dbReference>
<dbReference type="AlphaFoldDB" id="A0A5N7MGY6"/>
<dbReference type="Pfam" id="PF21834">
    <property type="entry name" value="DUF6894"/>
    <property type="match status" value="1"/>
</dbReference>
<name>A0A5N7MGY6_9HYPH</name>
<accession>A0A5N7MGY6</accession>
<organism evidence="2 3">
    <name type="scientific">Microvirga tunisiensis</name>
    <dbReference type="NCBI Taxonomy" id="2108360"/>
    <lineage>
        <taxon>Bacteria</taxon>
        <taxon>Pseudomonadati</taxon>
        <taxon>Pseudomonadota</taxon>
        <taxon>Alphaproteobacteria</taxon>
        <taxon>Hyphomicrobiales</taxon>
        <taxon>Methylobacteriaceae</taxon>
        <taxon>Microvirga</taxon>
    </lineage>
</organism>
<comment type="caution">
    <text evidence="2">The sequence shown here is derived from an EMBL/GenBank/DDBJ whole genome shotgun (WGS) entry which is preliminary data.</text>
</comment>
<dbReference type="OrthoDB" id="8094360at2"/>
<protein>
    <recommendedName>
        <fullName evidence="1">DUF6894 domain-containing protein</fullName>
    </recommendedName>
</protein>
<evidence type="ECO:0000259" key="1">
    <source>
        <dbReference type="Pfam" id="PF21834"/>
    </source>
</evidence>
<gene>
    <name evidence="2" type="ORF">FS320_14230</name>
</gene>
<keyword evidence="3" id="KW-1185">Reference proteome</keyword>
<dbReference type="RefSeq" id="WP_152712529.1">
    <property type="nucleotide sequence ID" value="NZ_VOSJ01000044.1"/>
</dbReference>
<reference evidence="2 3" key="1">
    <citation type="journal article" date="2019" name="Syst. Appl. Microbiol.">
        <title>Microvirga tunisiensis sp. nov., a root nodule symbiotic bacterium isolated from Lupinus micranthus and L. luteus grown in Northern Tunisia.</title>
        <authorList>
            <person name="Msaddak A."/>
            <person name="Rejili M."/>
            <person name="Duran D."/>
            <person name="Mars M."/>
            <person name="Palacios J.M."/>
            <person name="Ruiz-Argueso T."/>
            <person name="Rey L."/>
            <person name="Imperial J."/>
        </authorList>
    </citation>
    <scope>NUCLEOTIDE SEQUENCE [LARGE SCALE GENOMIC DNA]</scope>
    <source>
        <strain evidence="2 3">Lmie10</strain>
    </source>
</reference>
<evidence type="ECO:0000313" key="3">
    <source>
        <dbReference type="Proteomes" id="UP000403266"/>
    </source>
</evidence>
<dbReference type="InterPro" id="IPR054189">
    <property type="entry name" value="DUF6894"/>
</dbReference>
<dbReference type="EMBL" id="VOSK01000047">
    <property type="protein sequence ID" value="MPR26351.1"/>
    <property type="molecule type" value="Genomic_DNA"/>
</dbReference>
<sequence>MPRFFFDTYDGDKLIPDDVGLELESLEVAKAEAQKCLPEMAKDALPDDNHRTFVVNVRDEAGKVILRMALSLVIEEGAVDDQPVE</sequence>
<evidence type="ECO:0000313" key="2">
    <source>
        <dbReference type="EMBL" id="MPR26351.1"/>
    </source>
</evidence>
<feature type="domain" description="DUF6894" evidence="1">
    <location>
        <begin position="3"/>
        <end position="70"/>
    </location>
</feature>
<proteinExistence type="predicted"/>